<dbReference type="NCBIfam" id="TIGR01726">
    <property type="entry name" value="HEQRo_perm_3TM"/>
    <property type="match status" value="1"/>
</dbReference>
<dbReference type="SUPFAM" id="SSF161098">
    <property type="entry name" value="MetI-like"/>
    <property type="match status" value="1"/>
</dbReference>
<dbReference type="EMBL" id="NXAO01000024">
    <property type="protein sequence ID" value="PHO15623.1"/>
    <property type="molecule type" value="Genomic_DNA"/>
</dbReference>
<reference evidence="14" key="2">
    <citation type="submission" date="2017-09" db="EMBL/GenBank/DDBJ databases">
        <authorList>
            <person name="Perez-Cataluna A."/>
            <person name="Figueras M.J."/>
            <person name="Salas-Masso N."/>
        </authorList>
    </citation>
    <scope>NUCLEOTIDE SEQUENCE</scope>
    <source>
        <strain evidence="14">CECT 7727</strain>
    </source>
</reference>
<dbReference type="AlphaFoldDB" id="A0A347TNC7"/>
<dbReference type="GO" id="GO:0043190">
    <property type="term" value="C:ATP-binding cassette (ABC) transporter complex"/>
    <property type="evidence" value="ECO:0007669"/>
    <property type="project" value="InterPro"/>
</dbReference>
<dbReference type="InterPro" id="IPR000515">
    <property type="entry name" value="MetI-like"/>
</dbReference>
<keyword evidence="8" id="KW-0029">Amino-acid transport</keyword>
<evidence type="ECO:0000313" key="13">
    <source>
        <dbReference type="EMBL" id="AXX88105.1"/>
    </source>
</evidence>
<feature type="transmembrane region" description="Helical" evidence="11">
    <location>
        <begin position="188"/>
        <end position="207"/>
    </location>
</feature>
<evidence type="ECO:0000259" key="12">
    <source>
        <dbReference type="PROSITE" id="PS50928"/>
    </source>
</evidence>
<dbReference type="PROSITE" id="PS50928">
    <property type="entry name" value="ABC_TM1"/>
    <property type="match status" value="1"/>
</dbReference>
<keyword evidence="15" id="KW-1185">Reference proteome</keyword>
<reference evidence="13 16" key="3">
    <citation type="submission" date="2018-08" db="EMBL/GenBank/DDBJ databases">
        <title>Complete genome of the Arcobacter marinus type strain JCM 15502.</title>
        <authorList>
            <person name="Miller W.G."/>
            <person name="Yee E."/>
            <person name="Huynh S."/>
            <person name="Parker C.T."/>
        </authorList>
    </citation>
    <scope>NUCLEOTIDE SEQUENCE [LARGE SCALE GENOMIC DNA]</scope>
    <source>
        <strain evidence="13 16">JCM 15502</strain>
    </source>
</reference>
<dbReference type="Proteomes" id="UP000224740">
    <property type="component" value="Unassembled WGS sequence"/>
</dbReference>
<evidence type="ECO:0000256" key="6">
    <source>
        <dbReference type="ARBA" id="ARBA00022475"/>
    </source>
</evidence>
<dbReference type="Proteomes" id="UP000264693">
    <property type="component" value="Chromosome"/>
</dbReference>
<dbReference type="GO" id="GO:0006865">
    <property type="term" value="P:amino acid transport"/>
    <property type="evidence" value="ECO:0007669"/>
    <property type="project" value="UniProtKB-KW"/>
</dbReference>
<evidence type="ECO:0000256" key="2">
    <source>
        <dbReference type="ARBA" id="ARBA00004429"/>
    </source>
</evidence>
<evidence type="ECO:0000256" key="7">
    <source>
        <dbReference type="ARBA" id="ARBA00022692"/>
    </source>
</evidence>
<dbReference type="KEGG" id="amar:AMRN_2403"/>
<dbReference type="EMBL" id="CP032101">
    <property type="protein sequence ID" value="AXX88105.1"/>
    <property type="molecule type" value="Genomic_DNA"/>
</dbReference>
<feature type="transmembrane region" description="Helical" evidence="11">
    <location>
        <begin position="12"/>
        <end position="30"/>
    </location>
</feature>
<evidence type="ECO:0000313" key="15">
    <source>
        <dbReference type="Proteomes" id="UP000224740"/>
    </source>
</evidence>
<proteinExistence type="inferred from homology"/>
<feature type="transmembrane region" description="Helical" evidence="11">
    <location>
        <begin position="120"/>
        <end position="144"/>
    </location>
</feature>
<evidence type="ECO:0000313" key="16">
    <source>
        <dbReference type="Proteomes" id="UP000264693"/>
    </source>
</evidence>
<evidence type="ECO:0000256" key="5">
    <source>
        <dbReference type="ARBA" id="ARBA00022448"/>
    </source>
</evidence>
<dbReference type="InterPro" id="IPR035906">
    <property type="entry name" value="MetI-like_sf"/>
</dbReference>
<evidence type="ECO:0000256" key="8">
    <source>
        <dbReference type="ARBA" id="ARBA00022970"/>
    </source>
</evidence>
<feature type="transmembrane region" description="Helical" evidence="11">
    <location>
        <begin position="289"/>
        <end position="310"/>
    </location>
</feature>
<dbReference type="GO" id="GO:0022857">
    <property type="term" value="F:transmembrane transporter activity"/>
    <property type="evidence" value="ECO:0007669"/>
    <property type="project" value="InterPro"/>
</dbReference>
<keyword evidence="9 11" id="KW-1133">Transmembrane helix</keyword>
<keyword evidence="6" id="KW-1003">Cell membrane</keyword>
<dbReference type="InterPro" id="IPR043429">
    <property type="entry name" value="ArtM/GltK/GlnP/TcyL/YhdX-like"/>
</dbReference>
<comment type="function">
    <text evidence="1">Part of the binding-protein-dependent transport system for glutamine; probably responsible for the translocation of the substrate across the membrane.</text>
</comment>
<dbReference type="Gene3D" id="1.10.3720.10">
    <property type="entry name" value="MetI-like"/>
    <property type="match status" value="1"/>
</dbReference>
<accession>A0A347TNC7</accession>
<name>A0A347TNC7_9BACT</name>
<feature type="transmembrane region" description="Helical" evidence="11">
    <location>
        <begin position="156"/>
        <end position="182"/>
    </location>
</feature>
<protein>
    <recommendedName>
        <fullName evidence="4">Putative glutamine transport system permease protein GlnP</fullName>
    </recommendedName>
</protein>
<feature type="transmembrane region" description="Helical" evidence="11">
    <location>
        <begin position="249"/>
        <end position="269"/>
    </location>
</feature>
<dbReference type="CDD" id="cd06261">
    <property type="entry name" value="TM_PBP2"/>
    <property type="match status" value="1"/>
</dbReference>
<organism evidence="13 16">
    <name type="scientific">Malaciobacter marinus</name>
    <dbReference type="NCBI Taxonomy" id="505249"/>
    <lineage>
        <taxon>Bacteria</taxon>
        <taxon>Pseudomonadati</taxon>
        <taxon>Campylobacterota</taxon>
        <taxon>Epsilonproteobacteria</taxon>
        <taxon>Campylobacterales</taxon>
        <taxon>Arcobacteraceae</taxon>
        <taxon>Malaciobacter</taxon>
    </lineage>
</organism>
<evidence type="ECO:0000256" key="1">
    <source>
        <dbReference type="ARBA" id="ARBA00003159"/>
    </source>
</evidence>
<keyword evidence="7 11" id="KW-0812">Transmembrane</keyword>
<comment type="similarity">
    <text evidence="3">Belongs to the binding-protein-dependent transport system permease family. HisMQ subfamily.</text>
</comment>
<dbReference type="PANTHER" id="PTHR30614:SF20">
    <property type="entry name" value="GLUTAMINE TRANSPORT SYSTEM PERMEASE PROTEIN GLNP"/>
    <property type="match status" value="1"/>
</dbReference>
<dbReference type="InterPro" id="IPR010065">
    <property type="entry name" value="AA_ABC_transptr_permease_3TM"/>
</dbReference>
<evidence type="ECO:0000256" key="10">
    <source>
        <dbReference type="ARBA" id="ARBA00023136"/>
    </source>
</evidence>
<comment type="subcellular location">
    <subcellularLocation>
        <location evidence="2">Cell inner membrane</location>
        <topology evidence="2">Multi-pass membrane protein</topology>
    </subcellularLocation>
    <subcellularLocation>
        <location evidence="11">Cell membrane</location>
        <topology evidence="11">Multi-pass membrane protein</topology>
    </subcellularLocation>
</comment>
<keyword evidence="10 11" id="KW-0472">Membrane</keyword>
<dbReference type="RefSeq" id="WP_099310843.1">
    <property type="nucleotide sequence ID" value="NZ_CP032101.1"/>
</dbReference>
<evidence type="ECO:0000256" key="4">
    <source>
        <dbReference type="ARBA" id="ARBA00016506"/>
    </source>
</evidence>
<evidence type="ECO:0000313" key="14">
    <source>
        <dbReference type="EMBL" id="PHO15623.1"/>
    </source>
</evidence>
<evidence type="ECO:0000256" key="11">
    <source>
        <dbReference type="RuleBase" id="RU363032"/>
    </source>
</evidence>
<dbReference type="PANTHER" id="PTHR30614">
    <property type="entry name" value="MEMBRANE COMPONENT OF AMINO ACID ABC TRANSPORTER"/>
    <property type="match status" value="1"/>
</dbReference>
<feature type="domain" description="ABC transmembrane type-1" evidence="12">
    <location>
        <begin position="120"/>
        <end position="307"/>
    </location>
</feature>
<keyword evidence="5 11" id="KW-0813">Transport</keyword>
<sequence>MSKKQSLAQNKTLGHIIALAFYMAVGYFLFTAASNMNYEWKWTSIPKYFVYEQTQSVTAPVGGVLIEDKGKYYLENDDGKTLLNIDSSYTFEYEIGADIYEFDNIASRTTTKIGPVLKGFWITIKISFFAAILTYLLGIITALMKLSTFVFLRDIATVYITLVRGTPLLVQIFLFYFIIANIFGLDRFVAGVLSLGIFFGAYMAEILRGAIQSIDKGQLEAANSLGISHFQALRHIIFPQALKRALPTLVGEMIALVKDSSLVSVIAITDLTKVGREIVANTFSPFETWIVIALVYLSITFSLSYLGHLLEKKYNAKGGMS</sequence>
<evidence type="ECO:0000256" key="3">
    <source>
        <dbReference type="ARBA" id="ARBA00010072"/>
    </source>
</evidence>
<reference evidence="15" key="1">
    <citation type="submission" date="2017-09" db="EMBL/GenBank/DDBJ databases">
        <title>Arcobacter canalis sp. nov., a new species isolated from a water canal contaminated with urban sewage.</title>
        <authorList>
            <person name="Perez-Cataluna A."/>
            <person name="Salas-Masso N."/>
            <person name="Figueras M.J."/>
        </authorList>
    </citation>
    <scope>NUCLEOTIDE SEQUENCE [LARGE SCALE GENOMIC DNA]</scope>
    <source>
        <strain evidence="15">CECT 7727</strain>
    </source>
</reference>
<dbReference type="FunFam" id="1.10.3720.10:FF:000033">
    <property type="entry name" value="Polar amino acid ABC transporter permease"/>
    <property type="match status" value="1"/>
</dbReference>
<evidence type="ECO:0000256" key="9">
    <source>
        <dbReference type="ARBA" id="ARBA00022989"/>
    </source>
</evidence>
<dbReference type="Pfam" id="PF00528">
    <property type="entry name" value="BPD_transp_1"/>
    <property type="match status" value="1"/>
</dbReference>
<gene>
    <name evidence="13" type="ORF">AMRN_2403</name>
    <name evidence="14" type="ORF">CPH92_06045</name>
</gene>